<dbReference type="EMBL" id="MW601223">
    <property type="protein sequence ID" value="QTF82113.1"/>
    <property type="molecule type" value="Genomic_DNA"/>
</dbReference>
<evidence type="ECO:0000313" key="2">
    <source>
        <dbReference type="Proteomes" id="UP000664925"/>
    </source>
</evidence>
<proteinExistence type="predicted"/>
<protein>
    <submittedName>
        <fullName evidence="1">Tail assembly chaperone</fullName>
    </submittedName>
</protein>
<evidence type="ECO:0000313" key="1">
    <source>
        <dbReference type="EMBL" id="QTF82113.1"/>
    </source>
</evidence>
<keyword evidence="2" id="KW-1185">Reference proteome</keyword>
<organism evidence="1 2">
    <name type="scientific">Arthrobacter phage Prairie</name>
    <dbReference type="NCBI Taxonomy" id="2816463"/>
    <lineage>
        <taxon>Viruses</taxon>
        <taxon>Duplodnaviria</taxon>
        <taxon>Heunggongvirae</taxon>
        <taxon>Uroviricota</taxon>
        <taxon>Caudoviricetes</taxon>
        <taxon>Berryhillviridae</taxon>
        <taxon>Lilmacvirus</taxon>
        <taxon>Lilmacvirus prairie</taxon>
    </lineage>
</organism>
<sequence>MTETFGGYDALDETKIETRDSDGAELSLLEELEAELDAEITNVVRFAVPNRPGWVLEFNAVIGAPAIKRYNATATGKGKPENADGRISNGMALLETNTGILKERNGELVRLTDPETGGDLKLNSTRWLKMMKEPTTNPNAVRALCRFMDDSGVIAMGGSVLRAAGWAEDLTPLDPTDG</sequence>
<name>A0A8A5LS31_9CAUD</name>
<reference evidence="1" key="1">
    <citation type="submission" date="2021-02" db="EMBL/GenBank/DDBJ databases">
        <authorList>
            <person name="Johnson B.J."/>
            <person name="Isenhart S.H."/>
            <person name="Brown D.K."/>
            <person name="Kleven A.S."/>
            <person name="Bohn B.R."/>
            <person name="Martinez L.A."/>
            <person name="Garcia C.A."/>
            <person name="Zack K.M."/>
            <person name="Garlena R.A."/>
            <person name="Russell D.A."/>
            <person name="Jacobs-Sera D."/>
            <person name="Hatfull G.F."/>
        </authorList>
    </citation>
    <scope>NUCLEOTIDE SEQUENCE</scope>
</reference>
<dbReference type="Proteomes" id="UP000664925">
    <property type="component" value="Segment"/>
</dbReference>
<accession>A0A8A5LS31</accession>
<gene>
    <name evidence="1" type="primary">16</name>
    <name evidence="1" type="ORF">SEA_PRAIRIE_16</name>
</gene>